<dbReference type="CDD" id="cd01948">
    <property type="entry name" value="EAL"/>
    <property type="match status" value="1"/>
</dbReference>
<dbReference type="Pfam" id="PF00990">
    <property type="entry name" value="GGDEF"/>
    <property type="match status" value="1"/>
</dbReference>
<dbReference type="EMBL" id="CP088295">
    <property type="protein sequence ID" value="UUY03576.1"/>
    <property type="molecule type" value="Genomic_DNA"/>
</dbReference>
<name>A0ABY5PG13_9ACTN</name>
<dbReference type="InterPro" id="IPR035919">
    <property type="entry name" value="EAL_sf"/>
</dbReference>
<gene>
    <name evidence="3" type="ORF">LRS13_23385</name>
</gene>
<dbReference type="SUPFAM" id="SSF55781">
    <property type="entry name" value="GAF domain-like"/>
    <property type="match status" value="2"/>
</dbReference>
<dbReference type="Gene3D" id="3.20.20.450">
    <property type="entry name" value="EAL domain"/>
    <property type="match status" value="1"/>
</dbReference>
<evidence type="ECO:0000313" key="3">
    <source>
        <dbReference type="EMBL" id="UUY03576.1"/>
    </source>
</evidence>
<dbReference type="SMART" id="SM00267">
    <property type="entry name" value="GGDEF"/>
    <property type="match status" value="1"/>
</dbReference>
<proteinExistence type="predicted"/>
<dbReference type="Pfam" id="PF00563">
    <property type="entry name" value="EAL"/>
    <property type="match status" value="1"/>
</dbReference>
<sequence length="775" mass="83692">MRQTAVAVLPSPDPFDAQHVSASLSSRARLAVLRRIGGVDDAIRPALDRWTELAASLLRTPVCLISLVGEDEQVLASRVGVDLERTPITHSFCQYVVSGGAPLIVEDATQHPVLRENQAIDTLGVVAYAGVPVRVDGEVLGALCAIDRTARVWSTRDREFLCDLAEAVGADLRLRLQERELRRAHDIAAAHTRAHALIADDAPLPEVLQTVADAIEHFDPLVRASVLMLDQDAGTLHHAAGAKLPASYREAIDGVAIGPDVGSCGRAAALGVEVITPDIVRDPRWDAYAPTALAHDLRHCWSAPILDHSGTVLGTFALYGDAPREPDEDILDFLRASARLAGIAIERRRSAERLTHEATHDALTGLSNRQGLTERMAKTLERARRPITVLFVDLDRLKLVNDGLGHDAGDEVLRQVALRLRRAVRAEDLVARFGGDEFVVVPRRSLDERRVEQTARRLLREIERPVVLDGAEPVTVTASIGSVTIDPADVDVQEALRRADIAMYQVKSAGGGGYRPYVSVRDAQIARRLVLERELRGALDRDELRVVFQPIIRLSDGQVDGVEALLRWDSHRLGSVPPADFIPVAEETGLIAPIGDWVLRTACRAVAAYEGLRVNVNLSPRQLADPALPGVVAEALQVTGLTPDRLALELTETALLRADEATTDALVALEELGVELVLDDFGTGYSSLAMLKEHPVHALKIDRMFVAGLGADAGDRAIVEAVIGMAHGMARPVTAEGVEHEGHLAILKDLGCDYAQGYLLGRPGPLTDAVGEPPA</sequence>
<reference evidence="4" key="1">
    <citation type="submission" date="2021-11" db="EMBL/GenBank/DDBJ databases">
        <title>Cultivation dependent microbiological survey of springs from the worlds oldest radium mine currently devoted to the extraction of radon-saturated water.</title>
        <authorList>
            <person name="Kapinusova G."/>
            <person name="Smrhova T."/>
            <person name="Strejcek M."/>
            <person name="Suman J."/>
            <person name="Jani K."/>
            <person name="Pajer P."/>
            <person name="Uhlik O."/>
        </authorList>
    </citation>
    <scope>NUCLEOTIDE SEQUENCE [LARGE SCALE GENOMIC DNA]</scope>
    <source>
        <strain evidence="4">J379</strain>
    </source>
</reference>
<dbReference type="SMART" id="SM00065">
    <property type="entry name" value="GAF"/>
    <property type="match status" value="2"/>
</dbReference>
<organism evidence="3 4">
    <name type="scientific">Svornostia abyssi</name>
    <dbReference type="NCBI Taxonomy" id="2898438"/>
    <lineage>
        <taxon>Bacteria</taxon>
        <taxon>Bacillati</taxon>
        <taxon>Actinomycetota</taxon>
        <taxon>Thermoleophilia</taxon>
        <taxon>Solirubrobacterales</taxon>
        <taxon>Baekduiaceae</taxon>
        <taxon>Svornostia</taxon>
    </lineage>
</organism>
<dbReference type="PROSITE" id="PS50883">
    <property type="entry name" value="EAL"/>
    <property type="match status" value="1"/>
</dbReference>
<dbReference type="Proteomes" id="UP001058860">
    <property type="component" value="Chromosome"/>
</dbReference>
<dbReference type="PROSITE" id="PS50887">
    <property type="entry name" value="GGDEF"/>
    <property type="match status" value="1"/>
</dbReference>
<evidence type="ECO:0000259" key="1">
    <source>
        <dbReference type="PROSITE" id="PS50883"/>
    </source>
</evidence>
<evidence type="ECO:0000313" key="4">
    <source>
        <dbReference type="Proteomes" id="UP001058860"/>
    </source>
</evidence>
<dbReference type="CDD" id="cd01949">
    <property type="entry name" value="GGDEF"/>
    <property type="match status" value="1"/>
</dbReference>
<dbReference type="RefSeq" id="WP_353864078.1">
    <property type="nucleotide sequence ID" value="NZ_CP088295.1"/>
</dbReference>
<dbReference type="Pfam" id="PF13185">
    <property type="entry name" value="GAF_2"/>
    <property type="match status" value="1"/>
</dbReference>
<dbReference type="InterPro" id="IPR001633">
    <property type="entry name" value="EAL_dom"/>
</dbReference>
<dbReference type="NCBIfam" id="TIGR00254">
    <property type="entry name" value="GGDEF"/>
    <property type="match status" value="1"/>
</dbReference>
<dbReference type="InterPro" id="IPR043128">
    <property type="entry name" value="Rev_trsase/Diguanyl_cyclase"/>
</dbReference>
<dbReference type="PANTHER" id="PTHR44757">
    <property type="entry name" value="DIGUANYLATE CYCLASE DGCP"/>
    <property type="match status" value="1"/>
</dbReference>
<dbReference type="InterPro" id="IPR000160">
    <property type="entry name" value="GGDEF_dom"/>
</dbReference>
<protein>
    <submittedName>
        <fullName evidence="3">EAL domain-containing protein</fullName>
    </submittedName>
</protein>
<dbReference type="SUPFAM" id="SSF141868">
    <property type="entry name" value="EAL domain-like"/>
    <property type="match status" value="1"/>
</dbReference>
<feature type="domain" description="EAL" evidence="1">
    <location>
        <begin position="528"/>
        <end position="775"/>
    </location>
</feature>
<dbReference type="SMART" id="SM00052">
    <property type="entry name" value="EAL"/>
    <property type="match status" value="1"/>
</dbReference>
<dbReference type="Gene3D" id="3.30.450.40">
    <property type="match status" value="2"/>
</dbReference>
<dbReference type="Pfam" id="PF01590">
    <property type="entry name" value="GAF"/>
    <property type="match status" value="1"/>
</dbReference>
<dbReference type="SUPFAM" id="SSF55073">
    <property type="entry name" value="Nucleotide cyclase"/>
    <property type="match status" value="1"/>
</dbReference>
<keyword evidence="4" id="KW-1185">Reference proteome</keyword>
<dbReference type="InterPro" id="IPR029787">
    <property type="entry name" value="Nucleotide_cyclase"/>
</dbReference>
<accession>A0ABY5PG13</accession>
<dbReference type="InterPro" id="IPR052155">
    <property type="entry name" value="Biofilm_reg_signaling"/>
</dbReference>
<evidence type="ECO:0000259" key="2">
    <source>
        <dbReference type="PROSITE" id="PS50887"/>
    </source>
</evidence>
<dbReference type="InterPro" id="IPR029016">
    <property type="entry name" value="GAF-like_dom_sf"/>
</dbReference>
<dbReference type="Gene3D" id="3.30.70.270">
    <property type="match status" value="1"/>
</dbReference>
<feature type="domain" description="GGDEF" evidence="2">
    <location>
        <begin position="385"/>
        <end position="519"/>
    </location>
</feature>
<dbReference type="InterPro" id="IPR003018">
    <property type="entry name" value="GAF"/>
</dbReference>
<dbReference type="PANTHER" id="PTHR44757:SF2">
    <property type="entry name" value="BIOFILM ARCHITECTURE MAINTENANCE PROTEIN MBAA"/>
    <property type="match status" value="1"/>
</dbReference>